<dbReference type="InterPro" id="IPR006195">
    <property type="entry name" value="aa-tRNA-synth_II"/>
</dbReference>
<evidence type="ECO:0000256" key="10">
    <source>
        <dbReference type="PIRSR" id="PIRSR001549-1"/>
    </source>
</evidence>
<accession>A0A212JTU2</accession>
<dbReference type="SUPFAM" id="SSF52954">
    <property type="entry name" value="Class II aaRS ABD-related"/>
    <property type="match status" value="1"/>
</dbReference>
<dbReference type="PROSITE" id="PS50862">
    <property type="entry name" value="AA_TRNA_LIGASE_II"/>
    <property type="match status" value="1"/>
</dbReference>
<dbReference type="NCBIfam" id="TIGR00442">
    <property type="entry name" value="hisS"/>
    <property type="match status" value="1"/>
</dbReference>
<evidence type="ECO:0000256" key="2">
    <source>
        <dbReference type="ARBA" id="ARBA00011738"/>
    </source>
</evidence>
<dbReference type="InterPro" id="IPR004154">
    <property type="entry name" value="Anticodon-bd"/>
</dbReference>
<sequence length="418" mass="45813">MSIARIKGFADMFPPDSDQFTRIENTARQVFGRYGFVELRTPLLEFTELFCRSIGEETDVVQKEMYTFPDRKGRSLTLRPEATAGVMRAYIESGLTNREPVSRLFTTGPMFRYERPQKGRMRQFHQINCECLGSHSPMADAELVSMLLRFLSDLGLTDLTLKINSLGCSECRPKFKAALLEYLAGVDKDALCPDCTRRVETNPLRVLDCKQPGCRAITDNAPKLIDYNCPECRAHFDTVLELLQGQGLAFELDHRLVRGLDYYCRTTFEVVSGSIGAQAAVAGGGRYDGLVKSLGGPDVPGVGFACGMERLALMMGEGSGQAADFYLVAMDAQSRAQGWQLAQKLRDAGLTGEMNFSEGGFKSLMRQAGKSGAGHCLIIGPDEAAQGTVVVKNLESGEQCSVPQSGVLQFLQTGTNND</sequence>
<dbReference type="InterPro" id="IPR033656">
    <property type="entry name" value="HisRS_anticodon"/>
</dbReference>
<keyword evidence="3 9" id="KW-0436">Ligase</keyword>
<dbReference type="InterPro" id="IPR004516">
    <property type="entry name" value="HisRS/HisZ"/>
</dbReference>
<feature type="binding site" evidence="10">
    <location>
        <position position="258"/>
    </location>
    <ligand>
        <name>L-histidine</name>
        <dbReference type="ChEBI" id="CHEBI:57595"/>
    </ligand>
</feature>
<dbReference type="SUPFAM" id="SSF55681">
    <property type="entry name" value="Class II aaRS and biotin synthetases"/>
    <property type="match status" value="1"/>
</dbReference>
<feature type="binding site" evidence="10">
    <location>
        <begin position="262"/>
        <end position="263"/>
    </location>
    <ligand>
        <name>L-histidine</name>
        <dbReference type="ChEBI" id="CHEBI:57595"/>
    </ligand>
</feature>
<dbReference type="PIRSF" id="PIRSF001549">
    <property type="entry name" value="His-tRNA_synth"/>
    <property type="match status" value="1"/>
</dbReference>
<feature type="domain" description="Aminoacyl-transfer RNA synthetases class-II family profile" evidence="11">
    <location>
        <begin position="21"/>
        <end position="315"/>
    </location>
</feature>
<evidence type="ECO:0000256" key="6">
    <source>
        <dbReference type="ARBA" id="ARBA00022917"/>
    </source>
</evidence>
<dbReference type="HAMAP" id="MF_00127">
    <property type="entry name" value="His_tRNA_synth"/>
    <property type="match status" value="1"/>
</dbReference>
<dbReference type="CDD" id="cd00859">
    <property type="entry name" value="HisRS_anticodon"/>
    <property type="match status" value="1"/>
</dbReference>
<feature type="binding site" evidence="10">
    <location>
        <position position="126"/>
    </location>
    <ligand>
        <name>L-histidine</name>
        <dbReference type="ChEBI" id="CHEBI:57595"/>
    </ligand>
</feature>
<keyword evidence="4 9" id="KW-0547">Nucleotide-binding</keyword>
<dbReference type="Pfam" id="PF03129">
    <property type="entry name" value="HGTP_anticodon"/>
    <property type="match status" value="1"/>
</dbReference>
<protein>
    <recommendedName>
        <fullName evidence="9">Histidine--tRNA ligase</fullName>
        <ecNumber evidence="9">6.1.1.21</ecNumber>
    </recommendedName>
    <alternativeName>
        <fullName evidence="9">Histidyl-tRNA synthetase</fullName>
        <shortName evidence="9">HisRS</shortName>
    </alternativeName>
</protein>
<dbReference type="EMBL" id="FLUP01000001">
    <property type="protein sequence ID" value="SBW02853.1"/>
    <property type="molecule type" value="Genomic_DNA"/>
</dbReference>
<feature type="binding site" evidence="10">
    <location>
        <begin position="81"/>
        <end position="83"/>
    </location>
    <ligand>
        <name>L-histidine</name>
        <dbReference type="ChEBI" id="CHEBI:57595"/>
    </ligand>
</feature>
<comment type="similarity">
    <text evidence="1 9">Belongs to the class-II aminoacyl-tRNA synthetase family.</text>
</comment>
<keyword evidence="6 9" id="KW-0648">Protein biosynthesis</keyword>
<dbReference type="Gene3D" id="3.40.50.800">
    <property type="entry name" value="Anticodon-binding domain"/>
    <property type="match status" value="1"/>
</dbReference>
<dbReference type="PANTHER" id="PTHR43707:SF1">
    <property type="entry name" value="HISTIDINE--TRNA LIGASE, MITOCHONDRIAL-RELATED"/>
    <property type="match status" value="1"/>
</dbReference>
<dbReference type="GO" id="GO:0004821">
    <property type="term" value="F:histidine-tRNA ligase activity"/>
    <property type="evidence" value="ECO:0007669"/>
    <property type="project" value="UniProtKB-UniRule"/>
</dbReference>
<dbReference type="GO" id="GO:0006427">
    <property type="term" value="P:histidyl-tRNA aminoacylation"/>
    <property type="evidence" value="ECO:0007669"/>
    <property type="project" value="UniProtKB-UniRule"/>
</dbReference>
<evidence type="ECO:0000313" key="12">
    <source>
        <dbReference type="EMBL" id="SBW02853.1"/>
    </source>
</evidence>
<dbReference type="GO" id="GO:0005524">
    <property type="term" value="F:ATP binding"/>
    <property type="evidence" value="ECO:0007669"/>
    <property type="project" value="UniProtKB-UniRule"/>
</dbReference>
<dbReference type="RefSeq" id="WP_227118188.1">
    <property type="nucleotide sequence ID" value="NZ_LT598928.1"/>
</dbReference>
<dbReference type="CDD" id="cd00773">
    <property type="entry name" value="HisRS-like_core"/>
    <property type="match status" value="1"/>
</dbReference>
<evidence type="ECO:0000256" key="5">
    <source>
        <dbReference type="ARBA" id="ARBA00022840"/>
    </source>
</evidence>
<dbReference type="Gene3D" id="3.30.930.10">
    <property type="entry name" value="Bira Bifunctional Protein, Domain 2"/>
    <property type="match status" value="1"/>
</dbReference>
<dbReference type="EC" id="6.1.1.21" evidence="9"/>
<evidence type="ECO:0000256" key="8">
    <source>
        <dbReference type="ARBA" id="ARBA00047639"/>
    </source>
</evidence>
<dbReference type="AlphaFoldDB" id="A0A212JTU2"/>
<feature type="binding site" evidence="10">
    <location>
        <position position="130"/>
    </location>
    <ligand>
        <name>L-histidine</name>
        <dbReference type="ChEBI" id="CHEBI:57595"/>
    </ligand>
</feature>
<gene>
    <name evidence="9 12" type="primary">hisS</name>
    <name evidence="12" type="ORF">KM92DES2_11717</name>
</gene>
<dbReference type="InterPro" id="IPR015807">
    <property type="entry name" value="His-tRNA-ligase"/>
</dbReference>
<feature type="binding site" evidence="10">
    <location>
        <position position="112"/>
    </location>
    <ligand>
        <name>L-histidine</name>
        <dbReference type="ChEBI" id="CHEBI:57595"/>
    </ligand>
</feature>
<proteinExistence type="inferred from homology"/>
<evidence type="ECO:0000256" key="7">
    <source>
        <dbReference type="ARBA" id="ARBA00023146"/>
    </source>
</evidence>
<reference evidence="12" key="1">
    <citation type="submission" date="2016-04" db="EMBL/GenBank/DDBJ databases">
        <authorList>
            <person name="Evans L.H."/>
            <person name="Alamgir A."/>
            <person name="Owens N."/>
            <person name="Weber N.D."/>
            <person name="Virtaneva K."/>
            <person name="Barbian K."/>
            <person name="Babar A."/>
            <person name="Rosenke K."/>
        </authorList>
    </citation>
    <scope>NUCLEOTIDE SEQUENCE</scope>
    <source>
        <strain evidence="12">92-2</strain>
    </source>
</reference>
<dbReference type="PANTHER" id="PTHR43707">
    <property type="entry name" value="HISTIDYL-TRNA SYNTHETASE"/>
    <property type="match status" value="1"/>
</dbReference>
<name>A0A212JTU2_9BACT</name>
<dbReference type="GO" id="GO:0005737">
    <property type="term" value="C:cytoplasm"/>
    <property type="evidence" value="ECO:0007669"/>
    <property type="project" value="UniProtKB-SubCell"/>
</dbReference>
<comment type="subunit">
    <text evidence="2 9">Homodimer.</text>
</comment>
<evidence type="ECO:0000256" key="9">
    <source>
        <dbReference type="HAMAP-Rule" id="MF_00127"/>
    </source>
</evidence>
<evidence type="ECO:0000256" key="3">
    <source>
        <dbReference type="ARBA" id="ARBA00022598"/>
    </source>
</evidence>
<comment type="catalytic activity">
    <reaction evidence="8 9">
        <text>tRNA(His) + L-histidine + ATP = L-histidyl-tRNA(His) + AMP + diphosphate + H(+)</text>
        <dbReference type="Rhea" id="RHEA:17313"/>
        <dbReference type="Rhea" id="RHEA-COMP:9665"/>
        <dbReference type="Rhea" id="RHEA-COMP:9689"/>
        <dbReference type="ChEBI" id="CHEBI:15378"/>
        <dbReference type="ChEBI" id="CHEBI:30616"/>
        <dbReference type="ChEBI" id="CHEBI:33019"/>
        <dbReference type="ChEBI" id="CHEBI:57595"/>
        <dbReference type="ChEBI" id="CHEBI:78442"/>
        <dbReference type="ChEBI" id="CHEBI:78527"/>
        <dbReference type="ChEBI" id="CHEBI:456215"/>
        <dbReference type="EC" id="6.1.1.21"/>
    </reaction>
</comment>
<dbReference type="InterPro" id="IPR045864">
    <property type="entry name" value="aa-tRNA-synth_II/BPL/LPL"/>
</dbReference>
<keyword evidence="9" id="KW-0963">Cytoplasm</keyword>
<organism evidence="12">
    <name type="scientific">uncultured Desulfovibrio sp</name>
    <dbReference type="NCBI Taxonomy" id="167968"/>
    <lineage>
        <taxon>Bacteria</taxon>
        <taxon>Pseudomonadati</taxon>
        <taxon>Thermodesulfobacteriota</taxon>
        <taxon>Desulfovibrionia</taxon>
        <taxon>Desulfovibrionales</taxon>
        <taxon>Desulfovibrionaceae</taxon>
        <taxon>Desulfovibrio</taxon>
        <taxon>environmental samples</taxon>
    </lineage>
</organism>
<comment type="subcellular location">
    <subcellularLocation>
        <location evidence="9">Cytoplasm</location>
    </subcellularLocation>
</comment>
<keyword evidence="7 9" id="KW-0030">Aminoacyl-tRNA synthetase</keyword>
<evidence type="ECO:0000256" key="1">
    <source>
        <dbReference type="ARBA" id="ARBA00008226"/>
    </source>
</evidence>
<dbReference type="InterPro" id="IPR036621">
    <property type="entry name" value="Anticodon-bd_dom_sf"/>
</dbReference>
<dbReference type="Pfam" id="PF13393">
    <property type="entry name" value="tRNA-synt_His"/>
    <property type="match status" value="1"/>
</dbReference>
<evidence type="ECO:0000259" key="11">
    <source>
        <dbReference type="PROSITE" id="PS50862"/>
    </source>
</evidence>
<dbReference type="InterPro" id="IPR041715">
    <property type="entry name" value="HisRS-like_core"/>
</dbReference>
<evidence type="ECO:0000256" key="4">
    <source>
        <dbReference type="ARBA" id="ARBA00022741"/>
    </source>
</evidence>
<keyword evidence="5 9" id="KW-0067">ATP-binding</keyword>